<dbReference type="Pfam" id="PF01547">
    <property type="entry name" value="SBP_bac_1"/>
    <property type="match status" value="1"/>
</dbReference>
<dbReference type="InterPro" id="IPR050490">
    <property type="entry name" value="Bact_solute-bd_prot1"/>
</dbReference>
<organism evidence="3 4">
    <name type="scientific">Litchfieldia salsa</name>
    <dbReference type="NCBI Taxonomy" id="930152"/>
    <lineage>
        <taxon>Bacteria</taxon>
        <taxon>Bacillati</taxon>
        <taxon>Bacillota</taxon>
        <taxon>Bacilli</taxon>
        <taxon>Bacillales</taxon>
        <taxon>Bacillaceae</taxon>
        <taxon>Litchfieldia</taxon>
    </lineage>
</organism>
<keyword evidence="2" id="KW-0732">Signal</keyword>
<dbReference type="PANTHER" id="PTHR43649:SF11">
    <property type="entry name" value="ABC TRANSPORTER SUBSTRATE-BINDING PROTEIN YESO-RELATED"/>
    <property type="match status" value="1"/>
</dbReference>
<feature type="chain" id="PRO_5038882439" evidence="2">
    <location>
        <begin position="19"/>
        <end position="437"/>
    </location>
</feature>
<dbReference type="Gene3D" id="3.40.190.10">
    <property type="entry name" value="Periplasmic binding protein-like II"/>
    <property type="match status" value="2"/>
</dbReference>
<sequence>MKKWLMLFLSVFMVFSLAACSGSSSTSETPSDSGEKSGDDSKVEEVKLRIAWWGSEPRHDYTLKVIEMYEKENPGVKIQAEYASWDDYWKKLAPQASASQLPDIVQMDLSYFSQYAENGQLTDLSPYLGNQLDVSNFTDNYVDGGKIDDKLYGFNLGVNVVGFHYDEALLKKAGVDSLAEDWNWDDYKEVAQKAKDAGIFIDTGMKADVFFNYYLRTLGKSLYNEDGTGLGYEDDQMFKDFFEMTSQLVIDGAVPTPDYMAQVKGMEDNPVVKQDAIGTWQWSNQFVGLQQVANRELKLQNMPGPGISDGLYLKPSMFWSVANNSKNKEEAAKFISFFVNNEEANKLILGDRGIPGSSVVKEALKPVLTPQQVQVFDSVAWAEQNSSEFDGPDPIGAGEIIETLDLLSEQMSYGQLSPEDAAKQFRQQAESILSQNK</sequence>
<proteinExistence type="predicted"/>
<keyword evidence="4" id="KW-1185">Reference proteome</keyword>
<accession>A0A1H0Q5U3</accession>
<evidence type="ECO:0000256" key="2">
    <source>
        <dbReference type="SAM" id="SignalP"/>
    </source>
</evidence>
<dbReference type="PROSITE" id="PS51257">
    <property type="entry name" value="PROKAR_LIPOPROTEIN"/>
    <property type="match status" value="1"/>
</dbReference>
<evidence type="ECO:0000256" key="1">
    <source>
        <dbReference type="SAM" id="MobiDB-lite"/>
    </source>
</evidence>
<dbReference type="STRING" id="930152.SAMN05216565_101585"/>
<evidence type="ECO:0000313" key="3">
    <source>
        <dbReference type="EMBL" id="SDP11989.1"/>
    </source>
</evidence>
<dbReference type="InterPro" id="IPR006059">
    <property type="entry name" value="SBP"/>
</dbReference>
<evidence type="ECO:0000313" key="4">
    <source>
        <dbReference type="Proteomes" id="UP000199159"/>
    </source>
</evidence>
<feature type="compositionally biased region" description="Low complexity" evidence="1">
    <location>
        <begin position="22"/>
        <end position="32"/>
    </location>
</feature>
<dbReference type="EMBL" id="FNJU01000001">
    <property type="protein sequence ID" value="SDP11989.1"/>
    <property type="molecule type" value="Genomic_DNA"/>
</dbReference>
<dbReference type="SUPFAM" id="SSF53850">
    <property type="entry name" value="Periplasmic binding protein-like II"/>
    <property type="match status" value="1"/>
</dbReference>
<dbReference type="AlphaFoldDB" id="A0A1H0Q5U3"/>
<feature type="compositionally biased region" description="Basic and acidic residues" evidence="1">
    <location>
        <begin position="33"/>
        <end position="42"/>
    </location>
</feature>
<dbReference type="OrthoDB" id="7918484at2"/>
<protein>
    <submittedName>
        <fullName evidence="3">Multiple sugar transport system substrate-binding protein</fullName>
    </submittedName>
</protein>
<name>A0A1H0Q5U3_9BACI</name>
<dbReference type="PANTHER" id="PTHR43649">
    <property type="entry name" value="ARABINOSE-BINDING PROTEIN-RELATED"/>
    <property type="match status" value="1"/>
</dbReference>
<dbReference type="CDD" id="cd13585">
    <property type="entry name" value="PBP2_TMBP_like"/>
    <property type="match status" value="1"/>
</dbReference>
<keyword evidence="3" id="KW-0813">Transport</keyword>
<feature type="signal peptide" evidence="2">
    <location>
        <begin position="1"/>
        <end position="18"/>
    </location>
</feature>
<feature type="region of interest" description="Disordered" evidence="1">
    <location>
        <begin position="22"/>
        <end position="42"/>
    </location>
</feature>
<dbReference type="Proteomes" id="UP000199159">
    <property type="component" value="Unassembled WGS sequence"/>
</dbReference>
<dbReference type="RefSeq" id="WP_090849705.1">
    <property type="nucleotide sequence ID" value="NZ_FNJU01000001.1"/>
</dbReference>
<gene>
    <name evidence="3" type="ORF">SAMN05216565_101585</name>
</gene>
<keyword evidence="3" id="KW-0762">Sugar transport</keyword>
<reference evidence="4" key="1">
    <citation type="submission" date="2016-10" db="EMBL/GenBank/DDBJ databases">
        <authorList>
            <person name="Varghese N."/>
            <person name="Submissions S."/>
        </authorList>
    </citation>
    <scope>NUCLEOTIDE SEQUENCE [LARGE SCALE GENOMIC DNA]</scope>
    <source>
        <strain evidence="4">IBRC-M10078</strain>
    </source>
</reference>